<proteinExistence type="predicted"/>
<evidence type="ECO:0000259" key="2">
    <source>
        <dbReference type="Pfam" id="PF13837"/>
    </source>
</evidence>
<feature type="region of interest" description="Disordered" evidence="1">
    <location>
        <begin position="200"/>
        <end position="260"/>
    </location>
</feature>
<accession>A0A9D4Q5M4</accession>
<dbReference type="EMBL" id="JABSTV010001248">
    <property type="protein sequence ID" value="KAH7968343.1"/>
    <property type="molecule type" value="Genomic_DNA"/>
</dbReference>
<dbReference type="VEuPathDB" id="VectorBase:RSAN_045987"/>
<name>A0A9D4Q5M4_RHISA</name>
<comment type="caution">
    <text evidence="3">The sequence shown here is derived from an EMBL/GenBank/DDBJ whole genome shotgun (WGS) entry which is preliminary data.</text>
</comment>
<reference evidence="3" key="1">
    <citation type="journal article" date="2020" name="Cell">
        <title>Large-Scale Comparative Analyses of Tick Genomes Elucidate Their Genetic Diversity and Vector Capacities.</title>
        <authorList>
            <consortium name="Tick Genome and Microbiome Consortium (TIGMIC)"/>
            <person name="Jia N."/>
            <person name="Wang J."/>
            <person name="Shi W."/>
            <person name="Du L."/>
            <person name="Sun Y."/>
            <person name="Zhan W."/>
            <person name="Jiang J.F."/>
            <person name="Wang Q."/>
            <person name="Zhang B."/>
            <person name="Ji P."/>
            <person name="Bell-Sakyi L."/>
            <person name="Cui X.M."/>
            <person name="Yuan T.T."/>
            <person name="Jiang B.G."/>
            <person name="Yang W.F."/>
            <person name="Lam T.T."/>
            <person name="Chang Q.C."/>
            <person name="Ding S.J."/>
            <person name="Wang X.J."/>
            <person name="Zhu J.G."/>
            <person name="Ruan X.D."/>
            <person name="Zhao L."/>
            <person name="Wei J.T."/>
            <person name="Ye R.Z."/>
            <person name="Que T.C."/>
            <person name="Du C.H."/>
            <person name="Zhou Y.H."/>
            <person name="Cheng J.X."/>
            <person name="Dai P.F."/>
            <person name="Guo W.B."/>
            <person name="Han X.H."/>
            <person name="Huang E.J."/>
            <person name="Li L.F."/>
            <person name="Wei W."/>
            <person name="Gao Y.C."/>
            <person name="Liu J.Z."/>
            <person name="Shao H.Z."/>
            <person name="Wang X."/>
            <person name="Wang C.C."/>
            <person name="Yang T.C."/>
            <person name="Huo Q.B."/>
            <person name="Li W."/>
            <person name="Chen H.Y."/>
            <person name="Chen S.E."/>
            <person name="Zhou L.G."/>
            <person name="Ni X.B."/>
            <person name="Tian J.H."/>
            <person name="Sheng Y."/>
            <person name="Liu T."/>
            <person name="Pan Y.S."/>
            <person name="Xia L.Y."/>
            <person name="Li J."/>
            <person name="Zhao F."/>
            <person name="Cao W.C."/>
        </authorList>
    </citation>
    <scope>NUCLEOTIDE SEQUENCE</scope>
    <source>
        <strain evidence="3">Rsan-2018</strain>
    </source>
</reference>
<reference evidence="3" key="2">
    <citation type="submission" date="2021-09" db="EMBL/GenBank/DDBJ databases">
        <authorList>
            <person name="Jia N."/>
            <person name="Wang J."/>
            <person name="Shi W."/>
            <person name="Du L."/>
            <person name="Sun Y."/>
            <person name="Zhan W."/>
            <person name="Jiang J."/>
            <person name="Wang Q."/>
            <person name="Zhang B."/>
            <person name="Ji P."/>
            <person name="Sakyi L.B."/>
            <person name="Cui X."/>
            <person name="Yuan T."/>
            <person name="Jiang B."/>
            <person name="Yang W."/>
            <person name="Lam T.T.-Y."/>
            <person name="Chang Q."/>
            <person name="Ding S."/>
            <person name="Wang X."/>
            <person name="Zhu J."/>
            <person name="Ruan X."/>
            <person name="Zhao L."/>
            <person name="Wei J."/>
            <person name="Que T."/>
            <person name="Du C."/>
            <person name="Cheng J."/>
            <person name="Dai P."/>
            <person name="Han X."/>
            <person name="Huang E."/>
            <person name="Gao Y."/>
            <person name="Liu J."/>
            <person name="Shao H."/>
            <person name="Ye R."/>
            <person name="Li L."/>
            <person name="Wei W."/>
            <person name="Wang X."/>
            <person name="Wang C."/>
            <person name="Huo Q."/>
            <person name="Li W."/>
            <person name="Guo W."/>
            <person name="Chen H."/>
            <person name="Chen S."/>
            <person name="Zhou L."/>
            <person name="Zhou L."/>
            <person name="Ni X."/>
            <person name="Tian J."/>
            <person name="Zhou Y."/>
            <person name="Sheng Y."/>
            <person name="Liu T."/>
            <person name="Pan Y."/>
            <person name="Xia L."/>
            <person name="Li J."/>
            <person name="Zhao F."/>
            <person name="Cao W."/>
        </authorList>
    </citation>
    <scope>NUCLEOTIDE SEQUENCE</scope>
    <source>
        <strain evidence="3">Rsan-2018</strain>
        <tissue evidence="3">Larvae</tissue>
    </source>
</reference>
<sequence>MASVFAPRKIILNGVQTEERPLLKNGCVVLHDGNPVYVTEGGTHITFADEGYCNGGASDTKKTAEGDKDGSPARAPQETSAQAKVEAEDTQLWPHDKVLFLIETRKTFEADKQNRLKTKRDEWKTLAAAINAEFGSHLNANQVENKWRTPRRSYMKAKSHNSRSGNDLKVAEFEEQLSEVFEKHHAVNPMYLLEPGVVKESNDTQPQPVEQKAGGSDEPVHVPSAVQQPQSGPSAAKKSRKNKNVTEALLSRLDEAERNRAERHKEFMASRVRHEALLERLVVAAENYFSGSSRQQSEAE</sequence>
<organism evidence="3 4">
    <name type="scientific">Rhipicephalus sanguineus</name>
    <name type="common">Brown dog tick</name>
    <name type="synonym">Ixodes sanguineus</name>
    <dbReference type="NCBI Taxonomy" id="34632"/>
    <lineage>
        <taxon>Eukaryota</taxon>
        <taxon>Metazoa</taxon>
        <taxon>Ecdysozoa</taxon>
        <taxon>Arthropoda</taxon>
        <taxon>Chelicerata</taxon>
        <taxon>Arachnida</taxon>
        <taxon>Acari</taxon>
        <taxon>Parasitiformes</taxon>
        <taxon>Ixodida</taxon>
        <taxon>Ixodoidea</taxon>
        <taxon>Ixodidae</taxon>
        <taxon>Rhipicephalinae</taxon>
        <taxon>Rhipicephalus</taxon>
        <taxon>Rhipicephalus</taxon>
    </lineage>
</organism>
<dbReference type="Gene3D" id="1.10.10.60">
    <property type="entry name" value="Homeodomain-like"/>
    <property type="match status" value="1"/>
</dbReference>
<feature type="compositionally biased region" description="Basic residues" evidence="1">
    <location>
        <begin position="148"/>
        <end position="161"/>
    </location>
</feature>
<protein>
    <recommendedName>
        <fullName evidence="2">Myb/SANT-like DNA-binding domain-containing protein</fullName>
    </recommendedName>
</protein>
<feature type="region of interest" description="Disordered" evidence="1">
    <location>
        <begin position="141"/>
        <end position="166"/>
    </location>
</feature>
<dbReference type="InterPro" id="IPR044822">
    <property type="entry name" value="Myb_DNA-bind_4"/>
</dbReference>
<dbReference type="Pfam" id="PF13837">
    <property type="entry name" value="Myb_DNA-bind_4"/>
    <property type="match status" value="1"/>
</dbReference>
<dbReference type="AlphaFoldDB" id="A0A9D4Q5M4"/>
<evidence type="ECO:0000256" key="1">
    <source>
        <dbReference type="SAM" id="MobiDB-lite"/>
    </source>
</evidence>
<keyword evidence="4" id="KW-1185">Reference proteome</keyword>
<gene>
    <name evidence="3" type="ORF">HPB52_007951</name>
</gene>
<feature type="compositionally biased region" description="Basic and acidic residues" evidence="1">
    <location>
        <begin position="59"/>
        <end position="71"/>
    </location>
</feature>
<evidence type="ECO:0000313" key="4">
    <source>
        <dbReference type="Proteomes" id="UP000821837"/>
    </source>
</evidence>
<feature type="domain" description="Myb/SANT-like DNA-binding" evidence="2">
    <location>
        <begin position="92"/>
        <end position="170"/>
    </location>
</feature>
<evidence type="ECO:0000313" key="3">
    <source>
        <dbReference type="EMBL" id="KAH7968343.1"/>
    </source>
</evidence>
<dbReference type="Proteomes" id="UP000821837">
    <property type="component" value="Unassembled WGS sequence"/>
</dbReference>
<feature type="region of interest" description="Disordered" evidence="1">
    <location>
        <begin position="58"/>
        <end position="88"/>
    </location>
</feature>